<protein>
    <recommendedName>
        <fullName evidence="3">BTB domain-containing protein</fullName>
    </recommendedName>
</protein>
<evidence type="ECO:0000313" key="2">
    <source>
        <dbReference type="Proteomes" id="UP000807353"/>
    </source>
</evidence>
<keyword evidence="2" id="KW-1185">Reference proteome</keyword>
<comment type="caution">
    <text evidence="1">The sequence shown here is derived from an EMBL/GenBank/DDBJ whole genome shotgun (WGS) entry which is preliminary data.</text>
</comment>
<dbReference type="OrthoDB" id="3184970at2759"/>
<reference evidence="1" key="1">
    <citation type="submission" date="2020-11" db="EMBL/GenBank/DDBJ databases">
        <authorList>
            <consortium name="DOE Joint Genome Institute"/>
            <person name="Ahrendt S."/>
            <person name="Riley R."/>
            <person name="Andreopoulos W."/>
            <person name="Labutti K."/>
            <person name="Pangilinan J."/>
            <person name="Ruiz-Duenas F.J."/>
            <person name="Barrasa J.M."/>
            <person name="Sanchez-Garcia M."/>
            <person name="Camarero S."/>
            <person name="Miyauchi S."/>
            <person name="Serrano A."/>
            <person name="Linde D."/>
            <person name="Babiker R."/>
            <person name="Drula E."/>
            <person name="Ayuso-Fernandez I."/>
            <person name="Pacheco R."/>
            <person name="Padilla G."/>
            <person name="Ferreira P."/>
            <person name="Barriuso J."/>
            <person name="Kellner H."/>
            <person name="Castanera R."/>
            <person name="Alfaro M."/>
            <person name="Ramirez L."/>
            <person name="Pisabarro A.G."/>
            <person name="Kuo A."/>
            <person name="Tritt A."/>
            <person name="Lipzen A."/>
            <person name="He G."/>
            <person name="Yan M."/>
            <person name="Ng V."/>
            <person name="Cullen D."/>
            <person name="Martin F."/>
            <person name="Rosso M.-N."/>
            <person name="Henrissat B."/>
            <person name="Hibbett D."/>
            <person name="Martinez A.T."/>
            <person name="Grigoriev I.V."/>
        </authorList>
    </citation>
    <scope>NUCLEOTIDE SEQUENCE</scope>
    <source>
        <strain evidence="1">CBS 247.69</strain>
    </source>
</reference>
<sequence length="236" mass="27405">GTHSQNLEMYSAGFSPSIFRSKVESLEVVKIPEDSDVVFLLLRYMHFCPQPETSAFLFSTTERLAYAVEKYMIYLAMEVCRLRMELGVHNYPLAVLAYAVKHNYYPLAGKAAHLTLRYSFLEIEARFYGDLQVARLWLQYREGWVALLKSIHTCAPRAVSHKKRYCTRWDAFYSAALRSMDVLTFDPRNISTMPEIISHNISLLENCGKCATRATNWSFEIKRQRRDLPTFSTFLK</sequence>
<gene>
    <name evidence="1" type="ORF">BDZ94DRAFT_1338481</name>
</gene>
<dbReference type="Proteomes" id="UP000807353">
    <property type="component" value="Unassembled WGS sequence"/>
</dbReference>
<evidence type="ECO:0000313" key="1">
    <source>
        <dbReference type="EMBL" id="KAF9457637.1"/>
    </source>
</evidence>
<name>A0A9P5XTX6_9AGAR</name>
<dbReference type="EMBL" id="MU150363">
    <property type="protein sequence ID" value="KAF9457637.1"/>
    <property type="molecule type" value="Genomic_DNA"/>
</dbReference>
<dbReference type="AlphaFoldDB" id="A0A9P5XTX6"/>
<feature type="non-terminal residue" evidence="1">
    <location>
        <position position="1"/>
    </location>
</feature>
<accession>A0A9P5XTX6</accession>
<evidence type="ECO:0008006" key="3">
    <source>
        <dbReference type="Google" id="ProtNLM"/>
    </source>
</evidence>
<proteinExistence type="predicted"/>
<organism evidence="1 2">
    <name type="scientific">Collybia nuda</name>
    <dbReference type="NCBI Taxonomy" id="64659"/>
    <lineage>
        <taxon>Eukaryota</taxon>
        <taxon>Fungi</taxon>
        <taxon>Dikarya</taxon>
        <taxon>Basidiomycota</taxon>
        <taxon>Agaricomycotina</taxon>
        <taxon>Agaricomycetes</taxon>
        <taxon>Agaricomycetidae</taxon>
        <taxon>Agaricales</taxon>
        <taxon>Tricholomatineae</taxon>
        <taxon>Clitocybaceae</taxon>
        <taxon>Collybia</taxon>
    </lineage>
</organism>